<proteinExistence type="predicted"/>
<reference evidence="1 2" key="1">
    <citation type="submission" date="2021-03" db="EMBL/GenBank/DDBJ databases">
        <title>Sequencing the genomes of 1000 actinobacteria strains.</title>
        <authorList>
            <person name="Klenk H.-P."/>
        </authorList>
    </citation>
    <scope>NUCLEOTIDE SEQUENCE [LARGE SCALE GENOMIC DNA]</scope>
    <source>
        <strain evidence="1 2">DSM 18824</strain>
    </source>
</reference>
<keyword evidence="2" id="KW-1185">Reference proteome</keyword>
<comment type="caution">
    <text evidence="1">The sequence shown here is derived from an EMBL/GenBank/DDBJ whole genome shotgun (WGS) entry which is preliminary data.</text>
</comment>
<gene>
    <name evidence="1" type="ORF">JOF29_000640</name>
</gene>
<organism evidence="1 2">
    <name type="scientific">Kribbella aluminosa</name>
    <dbReference type="NCBI Taxonomy" id="416017"/>
    <lineage>
        <taxon>Bacteria</taxon>
        <taxon>Bacillati</taxon>
        <taxon>Actinomycetota</taxon>
        <taxon>Actinomycetes</taxon>
        <taxon>Propionibacteriales</taxon>
        <taxon>Kribbellaceae</taxon>
        <taxon>Kribbella</taxon>
    </lineage>
</organism>
<protein>
    <submittedName>
        <fullName evidence="1">Uncharacterized protein</fullName>
    </submittedName>
</protein>
<sequence length="59" mass="6239">MCVVLRACAAIGSSRGWAGYPEELEQPDLPTAGRLGELGAPVGRLVLVQGGAEFERVRE</sequence>
<dbReference type="Proteomes" id="UP000755585">
    <property type="component" value="Unassembled WGS sequence"/>
</dbReference>
<dbReference type="RefSeq" id="WP_209692709.1">
    <property type="nucleotide sequence ID" value="NZ_BAAAVU010000039.1"/>
</dbReference>
<evidence type="ECO:0000313" key="2">
    <source>
        <dbReference type="Proteomes" id="UP000755585"/>
    </source>
</evidence>
<accession>A0ABS4UD43</accession>
<evidence type="ECO:0000313" key="1">
    <source>
        <dbReference type="EMBL" id="MBP2349557.1"/>
    </source>
</evidence>
<name>A0ABS4UD43_9ACTN</name>
<dbReference type="EMBL" id="JAGINT010000001">
    <property type="protein sequence ID" value="MBP2349557.1"/>
    <property type="molecule type" value="Genomic_DNA"/>
</dbReference>